<organism evidence="2">
    <name type="scientific">marine sediment metagenome</name>
    <dbReference type="NCBI Taxonomy" id="412755"/>
    <lineage>
        <taxon>unclassified sequences</taxon>
        <taxon>metagenomes</taxon>
        <taxon>ecological metagenomes</taxon>
    </lineage>
</organism>
<proteinExistence type="predicted"/>
<evidence type="ECO:0000313" key="2">
    <source>
        <dbReference type="EMBL" id="GAG31331.1"/>
    </source>
</evidence>
<reference evidence="2" key="1">
    <citation type="journal article" date="2014" name="Front. Microbiol.">
        <title>High frequency of phylogenetically diverse reductive dehalogenase-homologous genes in deep subseafloor sedimentary metagenomes.</title>
        <authorList>
            <person name="Kawai M."/>
            <person name="Futagami T."/>
            <person name="Toyoda A."/>
            <person name="Takaki Y."/>
            <person name="Nishi S."/>
            <person name="Hori S."/>
            <person name="Arai W."/>
            <person name="Tsubouchi T."/>
            <person name="Morono Y."/>
            <person name="Uchiyama I."/>
            <person name="Ito T."/>
            <person name="Fujiyama A."/>
            <person name="Inagaki F."/>
            <person name="Takami H."/>
        </authorList>
    </citation>
    <scope>NUCLEOTIDE SEQUENCE</scope>
    <source>
        <strain evidence="2">Expedition CK06-06</strain>
    </source>
</reference>
<dbReference type="AlphaFoldDB" id="X0Y369"/>
<feature type="compositionally biased region" description="Basic and acidic residues" evidence="1">
    <location>
        <begin position="105"/>
        <end position="145"/>
    </location>
</feature>
<dbReference type="EMBL" id="BARS01047958">
    <property type="protein sequence ID" value="GAG31331.1"/>
    <property type="molecule type" value="Genomic_DNA"/>
</dbReference>
<feature type="region of interest" description="Disordered" evidence="1">
    <location>
        <begin position="105"/>
        <end position="157"/>
    </location>
</feature>
<protein>
    <submittedName>
        <fullName evidence="2">Uncharacterized protein</fullName>
    </submittedName>
</protein>
<feature type="non-terminal residue" evidence="2">
    <location>
        <position position="1"/>
    </location>
</feature>
<evidence type="ECO:0000256" key="1">
    <source>
        <dbReference type="SAM" id="MobiDB-lite"/>
    </source>
</evidence>
<accession>X0Y369</accession>
<gene>
    <name evidence="2" type="ORF">S01H1_71967</name>
</gene>
<sequence length="233" mass="26217">FQTGQSKNQRGCICNAIPRWLINQAVEAAKAASKKDAGHDTDGKLTKALSSFNDKGITEADLLGYFGKKSIEEFDIKIVAQLRNLWVQLQNKETSVEAIKRQGQDVFDEPKQTRTKKIDPKKYGDKAETKTKPADKIKDVKKDPQSDMGKAPAKKAADTATLMQTIKSFEFQKIFETELCAYFGVDDLAEMDTPEGLVDLQKIAFDIKGGAMTPEEFKKQAAERFEMRRKEER</sequence>
<name>X0Y369_9ZZZZ</name>
<comment type="caution">
    <text evidence="2">The sequence shown here is derived from an EMBL/GenBank/DDBJ whole genome shotgun (WGS) entry which is preliminary data.</text>
</comment>